<dbReference type="EMBL" id="FOVF01000011">
    <property type="protein sequence ID" value="SFN27987.1"/>
    <property type="molecule type" value="Genomic_DNA"/>
</dbReference>
<dbReference type="AlphaFoldDB" id="A0A1I4XQ80"/>
<protein>
    <recommendedName>
        <fullName evidence="4">DUF1304 domain-containing protein</fullName>
    </recommendedName>
</protein>
<feature type="transmembrane region" description="Helical" evidence="1">
    <location>
        <begin position="87"/>
        <end position="108"/>
    </location>
</feature>
<feature type="transmembrane region" description="Helical" evidence="1">
    <location>
        <begin position="114"/>
        <end position="137"/>
    </location>
</feature>
<gene>
    <name evidence="2" type="ORF">SAMN05216289_11148</name>
</gene>
<keyword evidence="1" id="KW-0812">Transmembrane</keyword>
<dbReference type="InterPro" id="IPR058068">
    <property type="entry name" value="LIC_13387-like"/>
</dbReference>
<keyword evidence="1" id="KW-0472">Membrane</keyword>
<dbReference type="NCBIfam" id="NF047765">
    <property type="entry name" value="LIC_13387_fam"/>
    <property type="match status" value="1"/>
</dbReference>
<accession>A0A1I4XQ80</accession>
<sequence>MIARLLMTLSAAIIFTLGTLHLVFTFRGNKLLPRDHELIDRMAQVSPVISDQTTMWRAWIGFNASHSMGALLFGMVFGYLAIRHEAILFQSPFLLVVGLAMLGGFLVLGKRYWFSVPFTGICIALACYLLSMLLGALR</sequence>
<evidence type="ECO:0000256" key="1">
    <source>
        <dbReference type="SAM" id="Phobius"/>
    </source>
</evidence>
<keyword evidence="1" id="KW-1133">Transmembrane helix</keyword>
<feature type="transmembrane region" description="Helical" evidence="1">
    <location>
        <begin position="58"/>
        <end position="80"/>
    </location>
</feature>
<name>A0A1I4XQ80_9GAMM</name>
<evidence type="ECO:0000313" key="2">
    <source>
        <dbReference type="EMBL" id="SFN27987.1"/>
    </source>
</evidence>
<dbReference type="RefSeq" id="WP_092407408.1">
    <property type="nucleotide sequence ID" value="NZ_FOVF01000011.1"/>
</dbReference>
<keyword evidence="3" id="KW-1185">Reference proteome</keyword>
<evidence type="ECO:0000313" key="3">
    <source>
        <dbReference type="Proteomes" id="UP000198575"/>
    </source>
</evidence>
<evidence type="ECO:0008006" key="4">
    <source>
        <dbReference type="Google" id="ProtNLM"/>
    </source>
</evidence>
<dbReference type="OrthoDB" id="960254at2"/>
<dbReference type="STRING" id="578942.SAMN05216289_11148"/>
<reference evidence="2 3" key="1">
    <citation type="submission" date="2016-10" db="EMBL/GenBank/DDBJ databases">
        <authorList>
            <person name="de Groot N.N."/>
        </authorList>
    </citation>
    <scope>NUCLEOTIDE SEQUENCE [LARGE SCALE GENOMIC DNA]</scope>
    <source>
        <strain evidence="2 3">CGMCC 1.7659</strain>
    </source>
</reference>
<proteinExistence type="predicted"/>
<dbReference type="Proteomes" id="UP000198575">
    <property type="component" value="Unassembled WGS sequence"/>
</dbReference>
<organism evidence="2 3">
    <name type="scientific">Dokdonella immobilis</name>
    <dbReference type="NCBI Taxonomy" id="578942"/>
    <lineage>
        <taxon>Bacteria</taxon>
        <taxon>Pseudomonadati</taxon>
        <taxon>Pseudomonadota</taxon>
        <taxon>Gammaproteobacteria</taxon>
        <taxon>Lysobacterales</taxon>
        <taxon>Rhodanobacteraceae</taxon>
        <taxon>Dokdonella</taxon>
    </lineage>
</organism>